<dbReference type="PANTHER" id="PTHR23513">
    <property type="entry name" value="INTEGRAL MEMBRANE EFFLUX PROTEIN-RELATED"/>
    <property type="match status" value="1"/>
</dbReference>
<accession>A0A6J7PNC2</accession>
<name>A0A6J7PNC2_9ZZZZ</name>
<dbReference type="GO" id="GO:0022857">
    <property type="term" value="F:transmembrane transporter activity"/>
    <property type="evidence" value="ECO:0007669"/>
    <property type="project" value="InterPro"/>
</dbReference>
<feature type="transmembrane region" description="Helical" evidence="7">
    <location>
        <begin position="347"/>
        <end position="366"/>
    </location>
</feature>
<dbReference type="EMBL" id="CAFBPH010000012">
    <property type="protein sequence ID" value="CAB5004939.1"/>
    <property type="molecule type" value="Genomic_DNA"/>
</dbReference>
<evidence type="ECO:0000256" key="6">
    <source>
        <dbReference type="ARBA" id="ARBA00023136"/>
    </source>
</evidence>
<comment type="subcellular location">
    <subcellularLocation>
        <location evidence="1">Cell membrane</location>
        <topology evidence="1">Multi-pass membrane protein</topology>
    </subcellularLocation>
</comment>
<feature type="transmembrane region" description="Helical" evidence="7">
    <location>
        <begin position="280"/>
        <end position="301"/>
    </location>
</feature>
<keyword evidence="3" id="KW-1003">Cell membrane</keyword>
<dbReference type="GO" id="GO:0005886">
    <property type="term" value="C:plasma membrane"/>
    <property type="evidence" value="ECO:0007669"/>
    <property type="project" value="UniProtKB-SubCell"/>
</dbReference>
<evidence type="ECO:0000259" key="8">
    <source>
        <dbReference type="PROSITE" id="PS50850"/>
    </source>
</evidence>
<keyword evidence="5 7" id="KW-1133">Transmembrane helix</keyword>
<feature type="transmembrane region" description="Helical" evidence="7">
    <location>
        <begin position="226"/>
        <end position="243"/>
    </location>
</feature>
<dbReference type="CDD" id="cd06173">
    <property type="entry name" value="MFS_MefA_like"/>
    <property type="match status" value="1"/>
</dbReference>
<protein>
    <submittedName>
        <fullName evidence="11">Unannotated protein</fullName>
    </submittedName>
</protein>
<dbReference type="Pfam" id="PF05977">
    <property type="entry name" value="MFS_3"/>
    <property type="match status" value="1"/>
</dbReference>
<feature type="transmembrane region" description="Helical" evidence="7">
    <location>
        <begin position="255"/>
        <end position="274"/>
    </location>
</feature>
<evidence type="ECO:0000313" key="9">
    <source>
        <dbReference type="EMBL" id="CAB4539844.1"/>
    </source>
</evidence>
<feature type="transmembrane region" description="Helical" evidence="7">
    <location>
        <begin position="54"/>
        <end position="74"/>
    </location>
</feature>
<dbReference type="InterPro" id="IPR010290">
    <property type="entry name" value="TM_effector"/>
</dbReference>
<evidence type="ECO:0000256" key="5">
    <source>
        <dbReference type="ARBA" id="ARBA00022989"/>
    </source>
</evidence>
<feature type="transmembrane region" description="Helical" evidence="7">
    <location>
        <begin position="80"/>
        <end position="96"/>
    </location>
</feature>
<dbReference type="InterPro" id="IPR020846">
    <property type="entry name" value="MFS_dom"/>
</dbReference>
<dbReference type="AlphaFoldDB" id="A0A6J7PNC2"/>
<evidence type="ECO:0000313" key="10">
    <source>
        <dbReference type="EMBL" id="CAB4991127.1"/>
    </source>
</evidence>
<keyword evidence="4 7" id="KW-0812">Transmembrane</keyword>
<dbReference type="SUPFAM" id="SSF103473">
    <property type="entry name" value="MFS general substrate transporter"/>
    <property type="match status" value="1"/>
</dbReference>
<evidence type="ECO:0000256" key="3">
    <source>
        <dbReference type="ARBA" id="ARBA00022475"/>
    </source>
</evidence>
<keyword evidence="6 7" id="KW-0472">Membrane</keyword>
<dbReference type="EMBL" id="CAEZSM010000035">
    <property type="protein sequence ID" value="CAB4539844.1"/>
    <property type="molecule type" value="Genomic_DNA"/>
</dbReference>
<evidence type="ECO:0000313" key="11">
    <source>
        <dbReference type="EMBL" id="CAB5004939.1"/>
    </source>
</evidence>
<sequence>MGSMITYVAVPFQIKEMTNSYVAVGISGLVEILPLIIFGLYGGVLADAVDRKKMVWATEAASMILVSILLINALSPKPHLMLIYVVIGLFAAVNGLQRPSADAALPQLVDYKDLPAASALMSLRWQVGVIIGPSIGGILISTYSIPVGYMVDLFTFVVSLAFLSRVRNIPPSHEAKKPSLAGLLEGVRYAYNRKDIFGSYLVDLSAMFFAMPTALIPFWADQLGTPWALGMLYAAGTVGSVLVTLTSGWTKHYRYYGRAIAIAALGWGAAISLAGISNSLLLVLLFLALAGASDMVSALFRSAMWNQSIPDDFRGRLAGIELLSYSIGPMAGQIRAASMAAATSLTISVTFGGIFCIVAVLILMILMPKFRKFDVETNEYAVTKRNLREKNENLGK</sequence>
<gene>
    <name evidence="9" type="ORF">UFOPK1438_00408</name>
    <name evidence="10" type="ORF">UFOPK4035_00199</name>
    <name evidence="11" type="ORF">UFOPK4087_00127</name>
</gene>
<proteinExistence type="predicted"/>
<dbReference type="PANTHER" id="PTHR23513:SF9">
    <property type="entry name" value="ENTEROBACTIN EXPORTER ENTS"/>
    <property type="match status" value="1"/>
</dbReference>
<dbReference type="Gene3D" id="1.20.1250.20">
    <property type="entry name" value="MFS general substrate transporter like domains"/>
    <property type="match status" value="1"/>
</dbReference>
<reference evidence="11" key="1">
    <citation type="submission" date="2020-05" db="EMBL/GenBank/DDBJ databases">
        <authorList>
            <person name="Chiriac C."/>
            <person name="Salcher M."/>
            <person name="Ghai R."/>
            <person name="Kavagutti S V."/>
        </authorList>
    </citation>
    <scope>NUCLEOTIDE SEQUENCE</scope>
</reference>
<organism evidence="11">
    <name type="scientific">freshwater metagenome</name>
    <dbReference type="NCBI Taxonomy" id="449393"/>
    <lineage>
        <taxon>unclassified sequences</taxon>
        <taxon>metagenomes</taxon>
        <taxon>ecological metagenomes</taxon>
    </lineage>
</organism>
<evidence type="ECO:0000256" key="7">
    <source>
        <dbReference type="SAM" id="Phobius"/>
    </source>
</evidence>
<feature type="transmembrane region" description="Helical" evidence="7">
    <location>
        <begin position="117"/>
        <end position="140"/>
    </location>
</feature>
<dbReference type="InterPro" id="IPR036259">
    <property type="entry name" value="MFS_trans_sf"/>
</dbReference>
<feature type="domain" description="Major facilitator superfamily (MFS) profile" evidence="8">
    <location>
        <begin position="191"/>
        <end position="396"/>
    </location>
</feature>
<evidence type="ECO:0000256" key="1">
    <source>
        <dbReference type="ARBA" id="ARBA00004651"/>
    </source>
</evidence>
<dbReference type="EMBL" id="CAFBOX010000016">
    <property type="protein sequence ID" value="CAB4991127.1"/>
    <property type="molecule type" value="Genomic_DNA"/>
</dbReference>
<evidence type="ECO:0000256" key="2">
    <source>
        <dbReference type="ARBA" id="ARBA00022448"/>
    </source>
</evidence>
<dbReference type="PROSITE" id="PS50850">
    <property type="entry name" value="MFS"/>
    <property type="match status" value="1"/>
</dbReference>
<keyword evidence="2" id="KW-0813">Transport</keyword>
<feature type="transmembrane region" description="Helical" evidence="7">
    <location>
        <begin position="20"/>
        <end position="42"/>
    </location>
</feature>
<evidence type="ECO:0000256" key="4">
    <source>
        <dbReference type="ARBA" id="ARBA00022692"/>
    </source>
</evidence>
<feature type="transmembrane region" description="Helical" evidence="7">
    <location>
        <begin position="200"/>
        <end position="220"/>
    </location>
</feature>